<dbReference type="InParanoid" id="P74019"/>
<reference evidence="3 4" key="1">
    <citation type="journal article" date="1995" name="DNA Res.">
        <title>Sequence analysis of the genome of the unicellular cyanobacterium Synechocystis sp. strain PCC6803. I. Sequence features in the 1 Mb region from map positions 64% to 92% of the genome.</title>
        <authorList>
            <person name="Kaneko T."/>
            <person name="Tanaka A."/>
            <person name="Sato S."/>
            <person name="Kotani H."/>
            <person name="Sazuka T."/>
            <person name="Miyajima N."/>
            <person name="Sugiura M."/>
            <person name="Tabata S."/>
        </authorList>
    </citation>
    <scope>NUCLEOTIDE SEQUENCE [LARGE SCALE GENOMIC DNA]</scope>
    <source>
        <strain evidence="4">ATCC 27184 / PCC 6803 / Kazusa</strain>
    </source>
</reference>
<dbReference type="AlphaFoldDB" id="P74019"/>
<dbReference type="EnsemblBacteria" id="BAA18092">
    <property type="protein sequence ID" value="BAA18092"/>
    <property type="gene ID" value="BAA18092"/>
</dbReference>
<dbReference type="InterPro" id="IPR051619">
    <property type="entry name" value="TypeII_TA_RNase_PINc/VapC"/>
</dbReference>
<dbReference type="PaxDb" id="1148-1653176"/>
<sequence>MTNQTSFTICIDSNFIVRLLVGYYEETIYLEMWNKWCNANTKIVAPDLINYEVTNVLWRLNKTNQINYTQAQIALTESFNLGIELYSNSELHQDALAIAEKFQLSAAYDVHYLALAEKMQIDFYTCDKKLFNSVQQNFPRIKLVIANSS</sequence>
<dbReference type="IntAct" id="P74019">
    <property type="interactions" value="2"/>
</dbReference>
<evidence type="ECO:0000259" key="2">
    <source>
        <dbReference type="Pfam" id="PF01850"/>
    </source>
</evidence>
<dbReference type="PIR" id="S75531">
    <property type="entry name" value="S75531"/>
</dbReference>
<name>P74019_SYNY3</name>
<dbReference type="Pfam" id="PF01850">
    <property type="entry name" value="PIN"/>
    <property type="match status" value="1"/>
</dbReference>
<dbReference type="EMBL" id="BA000022">
    <property type="protein sequence ID" value="BAA18092.1"/>
    <property type="molecule type" value="Genomic_DNA"/>
</dbReference>
<dbReference type="STRING" id="1148.gene:10498963"/>
<evidence type="ECO:0000256" key="1">
    <source>
        <dbReference type="ARBA" id="ARBA00022842"/>
    </source>
</evidence>
<dbReference type="Proteomes" id="UP000001425">
    <property type="component" value="Chromosome"/>
</dbReference>
<dbReference type="PANTHER" id="PTHR35901:SF1">
    <property type="entry name" value="EXONUCLEASE VAPC9"/>
    <property type="match status" value="1"/>
</dbReference>
<dbReference type="SUPFAM" id="SSF88723">
    <property type="entry name" value="PIN domain-like"/>
    <property type="match status" value="1"/>
</dbReference>
<keyword evidence="4" id="KW-1185">Reference proteome</keyword>
<dbReference type="InterPro" id="IPR002716">
    <property type="entry name" value="PIN_dom"/>
</dbReference>
<evidence type="ECO:0000313" key="4">
    <source>
        <dbReference type="Proteomes" id="UP000001425"/>
    </source>
</evidence>
<dbReference type="Gene3D" id="3.40.50.1010">
    <property type="entry name" value="5'-nuclease"/>
    <property type="match status" value="1"/>
</dbReference>
<accession>P74019</accession>
<dbReference type="KEGG" id="syn:sll1225"/>
<gene>
    <name evidence="3" type="ordered locus">sll1225</name>
</gene>
<dbReference type="PANTHER" id="PTHR35901">
    <property type="entry name" value="RIBONUCLEASE VAPC3"/>
    <property type="match status" value="1"/>
</dbReference>
<keyword evidence="1" id="KW-0460">Magnesium</keyword>
<protein>
    <submittedName>
        <fullName evidence="3">Sll1225 protein</fullName>
    </submittedName>
</protein>
<reference evidence="3 4" key="2">
    <citation type="journal article" date="1996" name="DNA Res.">
        <title>Sequence analysis of the genome of the unicellular cyanobacterium Synechocystis sp. strain PCC6803. II. Sequence determination of the entire genome and assignment of potential protein-coding regions.</title>
        <authorList>
            <person name="Kaneko T."/>
            <person name="Sato S."/>
            <person name="Kotani H."/>
            <person name="Tanaka A."/>
            <person name="Asamizu E."/>
            <person name="Nakamura Y."/>
            <person name="Miyajima N."/>
            <person name="Hirosawa M."/>
            <person name="Sugiura M."/>
            <person name="Sasamoto S."/>
            <person name="Kimura T."/>
            <person name="Hosouchi T."/>
            <person name="Matsuno A."/>
            <person name="Muraki A."/>
            <person name="Nakazaki N."/>
            <person name="Naruo K."/>
            <person name="Okumura S."/>
            <person name="Shimpo S."/>
            <person name="Takeuchi C."/>
            <person name="Wada T."/>
            <person name="Watanabe A."/>
            <person name="Yamada M."/>
            <person name="Yasuda M."/>
            <person name="Tabata S."/>
        </authorList>
    </citation>
    <scope>NUCLEOTIDE SEQUENCE [LARGE SCALE GENOMIC DNA]</scope>
    <source>
        <strain evidence="4">ATCC 27184 / PCC 6803 / Kazusa</strain>
    </source>
</reference>
<proteinExistence type="predicted"/>
<organism evidence="3 4">
    <name type="scientific">Synechocystis sp. (strain ATCC 27184 / PCC 6803 / Kazusa)</name>
    <dbReference type="NCBI Taxonomy" id="1111708"/>
    <lineage>
        <taxon>Bacteria</taxon>
        <taxon>Bacillati</taxon>
        <taxon>Cyanobacteriota</taxon>
        <taxon>Cyanophyceae</taxon>
        <taxon>Synechococcales</taxon>
        <taxon>Merismopediaceae</taxon>
        <taxon>Synechocystis</taxon>
    </lineage>
</organism>
<dbReference type="CDD" id="cd09873">
    <property type="entry name" value="PIN_Pae0151-like"/>
    <property type="match status" value="1"/>
</dbReference>
<dbReference type="InterPro" id="IPR029060">
    <property type="entry name" value="PIN-like_dom_sf"/>
</dbReference>
<dbReference type="InterPro" id="IPR044153">
    <property type="entry name" value="PIN_Pae0151-like"/>
</dbReference>
<evidence type="ECO:0000313" key="3">
    <source>
        <dbReference type="EMBL" id="BAA18092.1"/>
    </source>
</evidence>
<feature type="domain" description="PIN" evidence="2">
    <location>
        <begin position="9"/>
        <end position="131"/>
    </location>
</feature>
<dbReference type="eggNOG" id="COG4113">
    <property type="taxonomic scope" value="Bacteria"/>
</dbReference>